<evidence type="ECO:0000313" key="1">
    <source>
        <dbReference type="EMBL" id="CAE8607350.1"/>
    </source>
</evidence>
<evidence type="ECO:0000313" key="2">
    <source>
        <dbReference type="Proteomes" id="UP000654075"/>
    </source>
</evidence>
<proteinExistence type="predicted"/>
<dbReference type="EMBL" id="CAJNNV010021307">
    <property type="protein sequence ID" value="CAE8607350.1"/>
    <property type="molecule type" value="Genomic_DNA"/>
</dbReference>
<accession>A0A813EZP2</accession>
<dbReference type="InterPro" id="IPR017853">
    <property type="entry name" value="GH"/>
</dbReference>
<comment type="caution">
    <text evidence="1">The sequence shown here is derived from an EMBL/GenBank/DDBJ whole genome shotgun (WGS) entry which is preliminary data.</text>
</comment>
<dbReference type="Gene3D" id="3.20.20.80">
    <property type="entry name" value="Glycosidases"/>
    <property type="match status" value="1"/>
</dbReference>
<dbReference type="Proteomes" id="UP000654075">
    <property type="component" value="Unassembled WGS sequence"/>
</dbReference>
<organism evidence="1 2">
    <name type="scientific">Polarella glacialis</name>
    <name type="common">Dinoflagellate</name>
    <dbReference type="NCBI Taxonomy" id="89957"/>
    <lineage>
        <taxon>Eukaryota</taxon>
        <taxon>Sar</taxon>
        <taxon>Alveolata</taxon>
        <taxon>Dinophyceae</taxon>
        <taxon>Suessiales</taxon>
        <taxon>Suessiaceae</taxon>
        <taxon>Polarella</taxon>
    </lineage>
</organism>
<protein>
    <submittedName>
        <fullName evidence="1">Uncharacterized protein</fullName>
    </submittedName>
</protein>
<name>A0A813EZP2_POLGL</name>
<keyword evidence="2" id="KW-1185">Reference proteome</keyword>
<dbReference type="SUPFAM" id="SSF51445">
    <property type="entry name" value="(Trans)glycosidases"/>
    <property type="match status" value="1"/>
</dbReference>
<dbReference type="OrthoDB" id="414483at2759"/>
<gene>
    <name evidence="1" type="ORF">PGLA1383_LOCUS25283</name>
</gene>
<dbReference type="AlphaFoldDB" id="A0A813EZP2"/>
<sequence>MSLDLGASRPAILWAAFSVSLAIADWGPRVLFQSCSSDVYLGGATDLARKGMTLDDTTMRYCSSRIPSLWPNTQEPLQSLRLVRAWDPTWPEESRAPSFQALADVVKANGMKVLVGAAVTCSDEDDARAWEWSKELLTLLGPAHVMGVSIGNELDLLYQHVSDTVSASVPQSCIEELWEGPSGGNFWRKVTSWVAELDSLHDGFKTIPVTSVFTGAALGGNPFLEIPGKSQVNTFMVRASQKYGHRFSFTFNIYPYFDPSYRLDWGSTCANAMSTATCWKPTCNVDMTIVAARRKVRQLTGQKGDLLWVGESGWSSPKSRTLHTAMARCATWSTAAALQEYYKGFLNWDLQLYGARPPDHIFYYTLRDSLNFGFLEHFGLIESCESEVCKLRSDEYTVIDQNRSANLSWVRWAYAGIGGVLVVAFITTCIQVRAPAAPCAKGGDDGATSDSS</sequence>
<reference evidence="1" key="1">
    <citation type="submission" date="2021-02" db="EMBL/GenBank/DDBJ databases">
        <authorList>
            <person name="Dougan E. K."/>
            <person name="Rhodes N."/>
            <person name="Thang M."/>
            <person name="Chan C."/>
        </authorList>
    </citation>
    <scope>NUCLEOTIDE SEQUENCE</scope>
</reference>